<evidence type="ECO:0008006" key="3">
    <source>
        <dbReference type="Google" id="ProtNLM"/>
    </source>
</evidence>
<dbReference type="Proteomes" id="UP001138768">
    <property type="component" value="Unassembled WGS sequence"/>
</dbReference>
<accession>A0A9X0WE35</accession>
<proteinExistence type="predicted"/>
<dbReference type="EMBL" id="NRRY01000111">
    <property type="protein sequence ID" value="MBK1621754.1"/>
    <property type="molecule type" value="Genomic_DNA"/>
</dbReference>
<sequence>MKAHRKPHLPTKTCMGCGRPFAWRRRWANCWDEVRYCSRGCARHKKAAA</sequence>
<dbReference type="PANTHER" id="PTHR37463">
    <property type="entry name" value="GSL3115 PROTEIN"/>
    <property type="match status" value="1"/>
</dbReference>
<dbReference type="RefSeq" id="WP_200251937.1">
    <property type="nucleotide sequence ID" value="NZ_JAXUFI010000027.1"/>
</dbReference>
<comment type="caution">
    <text evidence="1">The sequence shown here is derived from an EMBL/GenBank/DDBJ whole genome shotgun (WGS) entry which is preliminary data.</text>
</comment>
<dbReference type="PIRSF" id="PIRSF037205">
    <property type="entry name" value="UCP037205"/>
    <property type="match status" value="1"/>
</dbReference>
<reference evidence="1 2" key="1">
    <citation type="journal article" date="2020" name="Microorganisms">
        <title>Osmotic Adaptation and Compatible Solute Biosynthesis of Phototrophic Bacteria as Revealed from Genome Analyses.</title>
        <authorList>
            <person name="Imhoff J.F."/>
            <person name="Rahn T."/>
            <person name="Kunzel S."/>
            <person name="Keller A."/>
            <person name="Neulinger S.C."/>
        </authorList>
    </citation>
    <scope>NUCLEOTIDE SEQUENCE [LARGE SCALE GENOMIC DNA]</scope>
    <source>
        <strain evidence="1 2">DSM 25653</strain>
    </source>
</reference>
<organism evidence="1 2">
    <name type="scientific">Lamprobacter modestohalophilus</name>
    <dbReference type="NCBI Taxonomy" id="1064514"/>
    <lineage>
        <taxon>Bacteria</taxon>
        <taxon>Pseudomonadati</taxon>
        <taxon>Pseudomonadota</taxon>
        <taxon>Gammaproteobacteria</taxon>
        <taxon>Chromatiales</taxon>
        <taxon>Chromatiaceae</taxon>
        <taxon>Lamprobacter</taxon>
    </lineage>
</organism>
<evidence type="ECO:0000313" key="2">
    <source>
        <dbReference type="Proteomes" id="UP001138768"/>
    </source>
</evidence>
<dbReference type="PANTHER" id="PTHR37463:SF1">
    <property type="entry name" value="DUF2256 DOMAIN-CONTAINING PROTEIN"/>
    <property type="match status" value="1"/>
</dbReference>
<dbReference type="InterPro" id="IPR017136">
    <property type="entry name" value="UCP037205"/>
</dbReference>
<dbReference type="AlphaFoldDB" id="A0A9X0WE35"/>
<keyword evidence="2" id="KW-1185">Reference proteome</keyword>
<gene>
    <name evidence="1" type="ORF">CKO42_25895</name>
</gene>
<dbReference type="Pfam" id="PF10013">
    <property type="entry name" value="DUF2256"/>
    <property type="match status" value="1"/>
</dbReference>
<evidence type="ECO:0000313" key="1">
    <source>
        <dbReference type="EMBL" id="MBK1621754.1"/>
    </source>
</evidence>
<protein>
    <recommendedName>
        <fullName evidence="3">DUF2256 domain-containing protein</fullName>
    </recommendedName>
</protein>
<name>A0A9X0WE35_9GAMM</name>